<keyword evidence="3" id="KW-1185">Reference proteome</keyword>
<dbReference type="AlphaFoldDB" id="A0A1T4M0V1"/>
<dbReference type="EMBL" id="FUWS01000002">
    <property type="protein sequence ID" value="SJZ60609.1"/>
    <property type="molecule type" value="Genomic_DNA"/>
</dbReference>
<dbReference type="Gene3D" id="3.10.310.10">
    <property type="entry name" value="Diaminopimelate Epimerase, Chain A, domain 1"/>
    <property type="match status" value="2"/>
</dbReference>
<feature type="active site" evidence="1">
    <location>
        <position position="80"/>
    </location>
</feature>
<dbReference type="GO" id="GO:0016853">
    <property type="term" value="F:isomerase activity"/>
    <property type="evidence" value="ECO:0007669"/>
    <property type="project" value="TreeGrafter"/>
</dbReference>
<sequence>MTGRRWPGAAASEGATLPGWCGASGRARVPLMSSHATLHVVTVFLGDGGTGGNPLGVFLDAAPLPAATRQRIAADLGFSETVFVEDRSTAGLRIHTPAVELPLAGHPLVGTSWLLRREGTPVDVLRPPAGDVPTWSEGEWTWIRADPALAPEFDTRQLATPADVDALTEGERGVELHVWAWEDETAGTVRARVFPDGMGIAEDEATGAAALRLGALLNRPLTIHQGRGSRIEVRPDPEGTVRLGGRCALLEKRSYRLP</sequence>
<evidence type="ECO:0000313" key="3">
    <source>
        <dbReference type="Proteomes" id="UP000190637"/>
    </source>
</evidence>
<organism evidence="2 3">
    <name type="scientific">Marinactinospora thermotolerans DSM 45154</name>
    <dbReference type="NCBI Taxonomy" id="1122192"/>
    <lineage>
        <taxon>Bacteria</taxon>
        <taxon>Bacillati</taxon>
        <taxon>Actinomycetota</taxon>
        <taxon>Actinomycetes</taxon>
        <taxon>Streptosporangiales</taxon>
        <taxon>Nocardiopsidaceae</taxon>
        <taxon>Marinactinospora</taxon>
    </lineage>
</organism>
<dbReference type="PANTHER" id="PTHR13774:SF32">
    <property type="entry name" value="ANTISENSE-ENHANCING SEQUENCE 1"/>
    <property type="match status" value="1"/>
</dbReference>
<reference evidence="2 3" key="1">
    <citation type="submission" date="2017-02" db="EMBL/GenBank/DDBJ databases">
        <authorList>
            <person name="Peterson S.W."/>
        </authorList>
    </citation>
    <scope>NUCLEOTIDE SEQUENCE [LARGE SCALE GENOMIC DNA]</scope>
    <source>
        <strain evidence="2 3">DSM 45154</strain>
    </source>
</reference>
<proteinExistence type="predicted"/>
<dbReference type="Proteomes" id="UP000190637">
    <property type="component" value="Unassembled WGS sequence"/>
</dbReference>
<dbReference type="InterPro" id="IPR003719">
    <property type="entry name" value="Phenazine_PhzF-like"/>
</dbReference>
<dbReference type="PIRSF" id="PIRSF016184">
    <property type="entry name" value="PhzC_PhzF"/>
    <property type="match status" value="1"/>
</dbReference>
<protein>
    <submittedName>
        <fullName evidence="2">Phenazine biosynthesis protein PhzF family</fullName>
    </submittedName>
</protein>
<dbReference type="SUPFAM" id="SSF54506">
    <property type="entry name" value="Diaminopimelate epimerase-like"/>
    <property type="match status" value="1"/>
</dbReference>
<name>A0A1T4M0V1_9ACTN</name>
<dbReference type="GO" id="GO:0005737">
    <property type="term" value="C:cytoplasm"/>
    <property type="evidence" value="ECO:0007669"/>
    <property type="project" value="TreeGrafter"/>
</dbReference>
<dbReference type="PANTHER" id="PTHR13774">
    <property type="entry name" value="PHENAZINE BIOSYNTHESIS PROTEIN"/>
    <property type="match status" value="1"/>
</dbReference>
<dbReference type="Pfam" id="PF02567">
    <property type="entry name" value="PhzC-PhzF"/>
    <property type="match status" value="1"/>
</dbReference>
<dbReference type="STRING" id="1122192.SAMN02745673_00898"/>
<evidence type="ECO:0000256" key="1">
    <source>
        <dbReference type="PIRSR" id="PIRSR016184-1"/>
    </source>
</evidence>
<evidence type="ECO:0000313" key="2">
    <source>
        <dbReference type="EMBL" id="SJZ60609.1"/>
    </source>
</evidence>
<accession>A0A1T4M0V1</accession>
<gene>
    <name evidence="2" type="ORF">SAMN02745673_00898</name>
</gene>